<evidence type="ECO:0000313" key="2">
    <source>
        <dbReference type="Proteomes" id="UP000000270"/>
    </source>
</evidence>
<protein>
    <submittedName>
        <fullName evidence="1">Transposase</fullName>
    </submittedName>
</protein>
<name>A8INX7_AZOC5</name>
<keyword evidence="2" id="KW-1185">Reference proteome</keyword>
<dbReference type="eggNOG" id="COG2801">
    <property type="taxonomic scope" value="Bacteria"/>
</dbReference>
<reference evidence="1 2" key="3">
    <citation type="journal article" date="2008" name="BMC Genomics">
        <title>The genome of the versatile nitrogen fixer Azorhizobium caulinodans ORS571.</title>
        <authorList>
            <person name="Lee KB."/>
            <person name="Backer P.D."/>
            <person name="Aono T."/>
            <person name="Liu CT."/>
            <person name="Suzuki S."/>
            <person name="Suzuki T."/>
            <person name="Kaneko T."/>
            <person name="Yamada M."/>
            <person name="Tabata S."/>
            <person name="Kupfer D.M."/>
            <person name="Najar F.Z."/>
            <person name="Wiley G.B."/>
            <person name="Roe B."/>
            <person name="Binnewies T.T."/>
            <person name="Ussery D.W."/>
            <person name="D'Haeze W."/>
            <person name="Herder J.D."/>
            <person name="Gevers D."/>
            <person name="Vereecke D."/>
            <person name="Holsters M."/>
            <person name="Oyaizu H."/>
        </authorList>
    </citation>
    <scope>NUCLEOTIDE SEQUENCE [LARGE SCALE GENOMIC DNA]</scope>
    <source>
        <strain evidence="2">ATCC 43989 / DSM 5975 / JCM 20966 / LMG 6465 / NBRC 14845 / NCIMB 13405 / ORS 571</strain>
    </source>
</reference>
<dbReference type="AlphaFoldDB" id="A8INX7"/>
<reference evidence="1 2" key="4">
    <citation type="journal article" date="2009" name="Appl. Environ. Microbiol.">
        <title>Comparative genome-wide transcriptional profiling of Azorhizobium caulinodans ORS571 grown under free-living and symbiotic conditions.</title>
        <authorList>
            <person name="Tsukada S."/>
            <person name="Aono T."/>
            <person name="Akiba N."/>
            <person name="Lee KB."/>
            <person name="Liu CT."/>
            <person name="Toyazaki H."/>
            <person name="Oyaizu H."/>
        </authorList>
    </citation>
    <scope>NUCLEOTIDE SEQUENCE [LARGE SCALE GENOMIC DNA]</scope>
    <source>
        <strain evidence="2">ATCC 43989 / DSM 5975 / JCM 20966 / LMG 6465 / NBRC 14845 / NCIMB 13405 / ORS 571</strain>
    </source>
</reference>
<dbReference type="HOGENOM" id="CLU_3076336_0_0_5"/>
<reference evidence="2" key="2">
    <citation type="submission" date="2007-04" db="EMBL/GenBank/DDBJ databases">
        <title>Complete genome sequence of the nitrogen-fixing bacterium Azorhizobium caulinodans ORS571.</title>
        <authorList>
            <person name="Lee K.B."/>
            <person name="Backer P.D."/>
            <person name="Aono T."/>
            <person name="Liu C.T."/>
            <person name="Suzuki S."/>
            <person name="Suzuki T."/>
            <person name="Kaneko T."/>
            <person name="Yamada M."/>
            <person name="Tabata S."/>
            <person name="Kupfer D.M."/>
            <person name="Najar F.Z."/>
            <person name="Wiley G.B."/>
            <person name="Roe B."/>
            <person name="Binnewies T."/>
            <person name="Ussery D."/>
            <person name="Vereecke D."/>
            <person name="Gevers D."/>
            <person name="Holsters M."/>
            <person name="Oyaizu H."/>
        </authorList>
    </citation>
    <scope>NUCLEOTIDE SEQUENCE [LARGE SCALE GENOMIC DNA]</scope>
    <source>
        <strain evidence="2">ATCC 43989 / DSM 5975 / JCM 20966 / LMG 6465 / NBRC 14845 / NCIMB 13405 / ORS 571</strain>
    </source>
</reference>
<organism evidence="1 2">
    <name type="scientific">Azorhizobium caulinodans (strain ATCC 43989 / DSM 5975 / JCM 20966 / LMG 6465 / NBRC 14845 / NCIMB 13405 / ORS 571)</name>
    <dbReference type="NCBI Taxonomy" id="438753"/>
    <lineage>
        <taxon>Bacteria</taxon>
        <taxon>Pseudomonadati</taxon>
        <taxon>Pseudomonadota</taxon>
        <taxon>Alphaproteobacteria</taxon>
        <taxon>Hyphomicrobiales</taxon>
        <taxon>Xanthobacteraceae</taxon>
        <taxon>Azorhizobium</taxon>
    </lineage>
</organism>
<dbReference type="RefSeq" id="WP_012172327.1">
    <property type="nucleotide sequence ID" value="NC_009937.1"/>
</dbReference>
<proteinExistence type="predicted"/>
<dbReference type="KEGG" id="azc:AZC_3804"/>
<dbReference type="EMBL" id="AP009384">
    <property type="protein sequence ID" value="BAF89802.1"/>
    <property type="molecule type" value="Genomic_DNA"/>
</dbReference>
<sequence length="52" mass="5737">MRLGSLAALMPKEPVGRYQHERQGELIHLGIKKIARFAGVGHRITGSRRGVS</sequence>
<dbReference type="Proteomes" id="UP000000270">
    <property type="component" value="Chromosome"/>
</dbReference>
<accession>A8INX7</accession>
<evidence type="ECO:0000313" key="1">
    <source>
        <dbReference type="EMBL" id="BAF89802.1"/>
    </source>
</evidence>
<reference evidence="1 2" key="5">
    <citation type="journal article" date="2010" name="Appl. Environ. Microbiol.">
        <title>phrR-like gene praR of Azorhizobium caulinodans ORS571 is essential for symbiosis with Sesbania rostrata and is involved in expression of reb genes.</title>
        <authorList>
            <person name="Akiba N."/>
            <person name="Aono T."/>
            <person name="Toyazaki H."/>
            <person name="Sato S."/>
            <person name="Oyaizu H."/>
        </authorList>
    </citation>
    <scope>NUCLEOTIDE SEQUENCE [LARGE SCALE GENOMIC DNA]</scope>
    <source>
        <strain evidence="2">ATCC 43989 / DSM 5975 / JCM 20966 / LMG 6465 / NBRC 14845 / NCIMB 13405 / ORS 571</strain>
    </source>
</reference>
<gene>
    <name evidence="1" type="ordered locus">AZC_3804</name>
</gene>
<reference evidence="1 2" key="1">
    <citation type="journal article" date="2007" name="Appl. Environ. Microbiol.">
        <title>Rhizobial factors required for stem nodule maturation and maintenance in Sesbania rostrata-Azorhizobium caulinodans ORS571 symbiosis.</title>
        <authorList>
            <person name="Suzuki S."/>
            <person name="Aono T."/>
            <person name="Lee KB."/>
            <person name="Suzuki T."/>
            <person name="Liu CT."/>
            <person name="Miwa H."/>
            <person name="Wakao S."/>
            <person name="Iki T."/>
            <person name="Oyaizu H."/>
        </authorList>
    </citation>
    <scope>NUCLEOTIDE SEQUENCE [LARGE SCALE GENOMIC DNA]</scope>
    <source>
        <strain evidence="2">ATCC 43989 / DSM 5975 / JCM 20966 / LMG 6465 / NBRC 14845 / NCIMB 13405 / ORS 571</strain>
    </source>
</reference>
<reference evidence="1 2" key="6">
    <citation type="journal article" date="2011" name="Appl. Environ. Microbiol.">
        <title>Involvement of the azorhizobial chromosome partition gene (parA) in the onset of bacteroid differentiation during Sesbania rostrata stem nodule development.</title>
        <authorList>
            <person name="Liu CT."/>
            <person name="Lee KB."/>
            <person name="Wang YS."/>
            <person name="Peng MH."/>
            <person name="Lee KT."/>
            <person name="Suzuki S."/>
            <person name="Suzuki T."/>
            <person name="Oyaizu H."/>
        </authorList>
    </citation>
    <scope>NUCLEOTIDE SEQUENCE [LARGE SCALE GENOMIC DNA]</scope>
    <source>
        <strain evidence="2">ATCC 43989 / DSM 5975 / JCM 20966 / LMG 6465 / NBRC 14845 / NCIMB 13405 / ORS 571</strain>
    </source>
</reference>